<proteinExistence type="inferred from homology"/>
<organism evidence="8 9">
    <name type="scientific">Paenibacillus aurantius</name>
    <dbReference type="NCBI Taxonomy" id="2918900"/>
    <lineage>
        <taxon>Bacteria</taxon>
        <taxon>Bacillati</taxon>
        <taxon>Bacillota</taxon>
        <taxon>Bacilli</taxon>
        <taxon>Bacillales</taxon>
        <taxon>Paenibacillaceae</taxon>
        <taxon>Paenibacillus</taxon>
    </lineage>
</organism>
<name>A0AA96RGF2_9BACL</name>
<evidence type="ECO:0000256" key="4">
    <source>
        <dbReference type="ARBA" id="ARBA00032089"/>
    </source>
</evidence>
<keyword evidence="6" id="KW-0175">Coiled coil</keyword>
<dbReference type="KEGG" id="paun:MJA45_08075"/>
<dbReference type="PANTHER" id="PTHR34138">
    <property type="entry name" value="CELL SHAPE-DETERMINING PROTEIN MREC"/>
    <property type="match status" value="1"/>
</dbReference>
<evidence type="ECO:0000256" key="5">
    <source>
        <dbReference type="PIRNR" id="PIRNR038471"/>
    </source>
</evidence>
<dbReference type="Gene3D" id="2.40.10.340">
    <property type="entry name" value="Rod shape-determining protein MreC, domain 1"/>
    <property type="match status" value="1"/>
</dbReference>
<keyword evidence="3 5" id="KW-0133">Cell shape</keyword>
<dbReference type="AlphaFoldDB" id="A0AA96RGF2"/>
<dbReference type="NCBIfam" id="TIGR00219">
    <property type="entry name" value="mreC"/>
    <property type="match status" value="1"/>
</dbReference>
<dbReference type="GO" id="GO:0008360">
    <property type="term" value="P:regulation of cell shape"/>
    <property type="evidence" value="ECO:0007669"/>
    <property type="project" value="UniProtKB-KW"/>
</dbReference>
<evidence type="ECO:0000256" key="6">
    <source>
        <dbReference type="SAM" id="Coils"/>
    </source>
</evidence>
<reference evidence="8 9" key="1">
    <citation type="submission" date="2022-02" db="EMBL/GenBank/DDBJ databases">
        <title>Paenibacillus sp. MBLB1776 Whole Genome Shotgun Sequencing.</title>
        <authorList>
            <person name="Hwang C.Y."/>
            <person name="Cho E.-S."/>
            <person name="Seo M.-J."/>
        </authorList>
    </citation>
    <scope>NUCLEOTIDE SEQUENCE [LARGE SCALE GENOMIC DNA]</scope>
    <source>
        <strain evidence="8 9">MBLB1776</strain>
    </source>
</reference>
<sequence length="281" mass="31279">MGNKKMLVLMLSLIFFMTLFGLTLRTREKLTYPERIITDTVSWTQGLFNKPASFIAGVFEDIGELRVLYQENKALRMTLSQYARDTMRLNDLEAQNKRLKDLLGFTEQQKAANNYIYHVAEVVAYSPDTYSSTITINLGTRDGIKPNMAVMSVDGLIGRISHVTDFHSKVQLLTGNDSDAAAKGISATIKGKEDSSFGIVSYDIDKQALVMTKIPQTDELAPNDVVITSGLGEIFPKGIVIGKVLTKEVDRFGLNYMATVEPAAKFTHLREVLVVEVPDMR</sequence>
<dbReference type="Proteomes" id="UP001305702">
    <property type="component" value="Chromosome"/>
</dbReference>
<evidence type="ECO:0000256" key="2">
    <source>
        <dbReference type="ARBA" id="ARBA00013855"/>
    </source>
</evidence>
<dbReference type="InterPro" id="IPR042177">
    <property type="entry name" value="Cell/Rod_1"/>
</dbReference>
<dbReference type="Pfam" id="PF04085">
    <property type="entry name" value="MreC"/>
    <property type="match status" value="1"/>
</dbReference>
<evidence type="ECO:0000259" key="7">
    <source>
        <dbReference type="Pfam" id="PF04085"/>
    </source>
</evidence>
<feature type="domain" description="Rod shape-determining protein MreC beta-barrel core" evidence="7">
    <location>
        <begin position="122"/>
        <end position="276"/>
    </location>
</feature>
<comment type="function">
    <text evidence="5">Involved in formation and maintenance of cell shape.</text>
</comment>
<protein>
    <recommendedName>
        <fullName evidence="2 5">Cell shape-determining protein MreC</fullName>
    </recommendedName>
    <alternativeName>
        <fullName evidence="4 5">Cell shape protein MreC</fullName>
    </alternativeName>
</protein>
<evidence type="ECO:0000313" key="8">
    <source>
        <dbReference type="EMBL" id="WNQ12972.1"/>
    </source>
</evidence>
<dbReference type="InterPro" id="IPR055342">
    <property type="entry name" value="MreC_beta-barrel_core"/>
</dbReference>
<dbReference type="RefSeq" id="WP_315606752.1">
    <property type="nucleotide sequence ID" value="NZ_CP130318.1"/>
</dbReference>
<keyword evidence="9" id="KW-1185">Reference proteome</keyword>
<dbReference type="GO" id="GO:0005886">
    <property type="term" value="C:plasma membrane"/>
    <property type="evidence" value="ECO:0007669"/>
    <property type="project" value="TreeGrafter"/>
</dbReference>
<gene>
    <name evidence="8" type="primary">mreC</name>
    <name evidence="8" type="ORF">MJA45_08075</name>
</gene>
<feature type="coiled-coil region" evidence="6">
    <location>
        <begin position="82"/>
        <end position="109"/>
    </location>
</feature>
<comment type="similarity">
    <text evidence="1 5">Belongs to the MreC family.</text>
</comment>
<dbReference type="PANTHER" id="PTHR34138:SF1">
    <property type="entry name" value="CELL SHAPE-DETERMINING PROTEIN MREC"/>
    <property type="match status" value="1"/>
</dbReference>
<dbReference type="InterPro" id="IPR007221">
    <property type="entry name" value="MreC"/>
</dbReference>
<evidence type="ECO:0000313" key="9">
    <source>
        <dbReference type="Proteomes" id="UP001305702"/>
    </source>
</evidence>
<dbReference type="EMBL" id="CP130318">
    <property type="protein sequence ID" value="WNQ12972.1"/>
    <property type="molecule type" value="Genomic_DNA"/>
</dbReference>
<dbReference type="InterPro" id="IPR042175">
    <property type="entry name" value="Cell/Rod_MreC_2"/>
</dbReference>
<dbReference type="Gene3D" id="2.40.10.350">
    <property type="entry name" value="Rod shape-determining protein MreC, domain 2"/>
    <property type="match status" value="1"/>
</dbReference>
<evidence type="ECO:0000256" key="3">
    <source>
        <dbReference type="ARBA" id="ARBA00022960"/>
    </source>
</evidence>
<accession>A0AA96RGF2</accession>
<evidence type="ECO:0000256" key="1">
    <source>
        <dbReference type="ARBA" id="ARBA00009369"/>
    </source>
</evidence>
<dbReference type="PIRSF" id="PIRSF038471">
    <property type="entry name" value="MreC"/>
    <property type="match status" value="1"/>
</dbReference>